<evidence type="ECO:0000313" key="2">
    <source>
        <dbReference type="EMBL" id="ARN72894.1"/>
    </source>
</evidence>
<dbReference type="InterPro" id="IPR012908">
    <property type="entry name" value="PGAP1-ab_dom-like"/>
</dbReference>
<dbReference type="Pfam" id="PF07819">
    <property type="entry name" value="PGAP1"/>
    <property type="match status" value="1"/>
</dbReference>
<reference evidence="2 3" key="1">
    <citation type="submission" date="2016-11" db="EMBL/GenBank/DDBJ databases">
        <title>Trade-off between light-utilization and light-protection in marine flavobacteria.</title>
        <authorList>
            <person name="Kumagai Y."/>
        </authorList>
    </citation>
    <scope>NUCLEOTIDE SEQUENCE [LARGE SCALE GENOMIC DNA]</scope>
    <source>
        <strain evidence="2 3">NBRC 107125</strain>
    </source>
</reference>
<dbReference type="AlphaFoldDB" id="A0A1X9N6V9"/>
<dbReference type="RefSeq" id="WP_085756984.1">
    <property type="nucleotide sequence ID" value="NZ_CP019343.1"/>
</dbReference>
<feature type="domain" description="GPI inositol-deacylase PGAP1-like alpha/beta" evidence="1">
    <location>
        <begin position="89"/>
        <end position="170"/>
    </location>
</feature>
<protein>
    <recommendedName>
        <fullName evidence="1">GPI inositol-deacylase PGAP1-like alpha/beta domain-containing protein</fullName>
    </recommendedName>
</protein>
<dbReference type="KEGG" id="osg:BST96_01490"/>
<evidence type="ECO:0000313" key="3">
    <source>
        <dbReference type="Proteomes" id="UP000193450"/>
    </source>
</evidence>
<evidence type="ECO:0000259" key="1">
    <source>
        <dbReference type="Pfam" id="PF07819"/>
    </source>
</evidence>
<accession>A0A1X9N6V9</accession>
<proteinExistence type="predicted"/>
<keyword evidence="3" id="KW-1185">Reference proteome</keyword>
<dbReference type="OrthoDB" id="345573at2"/>
<dbReference type="STRING" id="716816.BST96_01490"/>
<dbReference type="InterPro" id="IPR029058">
    <property type="entry name" value="AB_hydrolase_fold"/>
</dbReference>
<organism evidence="2 3">
    <name type="scientific">Oceanicoccus sagamiensis</name>
    <dbReference type="NCBI Taxonomy" id="716816"/>
    <lineage>
        <taxon>Bacteria</taxon>
        <taxon>Pseudomonadati</taxon>
        <taxon>Pseudomonadota</taxon>
        <taxon>Gammaproteobacteria</taxon>
        <taxon>Cellvibrionales</taxon>
        <taxon>Spongiibacteraceae</taxon>
        <taxon>Oceanicoccus</taxon>
    </lineage>
</organism>
<name>A0A1X9N6V9_9GAMM</name>
<sequence>MTKTQISEQEKPNDFLFYSEGIRAMGEMMSLPFSLPLLRLAPKGDGHTVMIIPGFTADDDSTLSLRRFLSDMGYDVHGWGLGVNKGAREELFRLCAERIEALYKESGQKITLIGQSLGGIYARELAKLTPYIRQVICLGSPVDRRNGDGSRISALYEYMNREYMADFDNEFLEQTATAPDVPCSMVYSQLDGIVHWSTCRQNKPSDCAENIEVYSSHSGMGFSPAIYYLLTDRLAQKEGEWKPFNSPLWLKGAFPEHLH</sequence>
<dbReference type="SUPFAM" id="SSF53474">
    <property type="entry name" value="alpha/beta-Hydrolases"/>
    <property type="match status" value="1"/>
</dbReference>
<gene>
    <name evidence="2" type="ORF">BST96_01490</name>
</gene>
<dbReference type="Proteomes" id="UP000193450">
    <property type="component" value="Chromosome"/>
</dbReference>
<dbReference type="GO" id="GO:0016788">
    <property type="term" value="F:hydrolase activity, acting on ester bonds"/>
    <property type="evidence" value="ECO:0007669"/>
    <property type="project" value="InterPro"/>
</dbReference>
<dbReference type="Gene3D" id="3.40.50.1820">
    <property type="entry name" value="alpha/beta hydrolase"/>
    <property type="match status" value="1"/>
</dbReference>
<dbReference type="EMBL" id="CP019343">
    <property type="protein sequence ID" value="ARN72894.1"/>
    <property type="molecule type" value="Genomic_DNA"/>
</dbReference>